<evidence type="ECO:0000256" key="1">
    <source>
        <dbReference type="ARBA" id="ARBA00023125"/>
    </source>
</evidence>
<dbReference type="Pfam" id="PF00010">
    <property type="entry name" value="HLH"/>
    <property type="match status" value="1"/>
</dbReference>
<accession>A0A8J6L7I1</accession>
<dbReference type="GO" id="GO:0046983">
    <property type="term" value="F:protein dimerization activity"/>
    <property type="evidence" value="ECO:0007669"/>
    <property type="project" value="InterPro"/>
</dbReference>
<dbReference type="Gene3D" id="4.10.280.10">
    <property type="entry name" value="Helix-loop-helix DNA-binding domain"/>
    <property type="match status" value="1"/>
</dbReference>
<keyword evidence="1" id="KW-0238">DNA-binding</keyword>
<dbReference type="SMART" id="SM00353">
    <property type="entry name" value="HLH"/>
    <property type="match status" value="1"/>
</dbReference>
<keyword evidence="5" id="KW-1185">Reference proteome</keyword>
<dbReference type="GO" id="GO:0000981">
    <property type="term" value="F:DNA-binding transcription factor activity, RNA polymerase II-specific"/>
    <property type="evidence" value="ECO:0007669"/>
    <property type="project" value="TreeGrafter"/>
</dbReference>
<dbReference type="EMBL" id="JABDTM020027359">
    <property type="protein sequence ID" value="KAH0810650.1"/>
    <property type="molecule type" value="Genomic_DNA"/>
</dbReference>
<evidence type="ECO:0000313" key="4">
    <source>
        <dbReference type="EMBL" id="KAH0810650.1"/>
    </source>
</evidence>
<feature type="region of interest" description="Disordered" evidence="2">
    <location>
        <begin position="24"/>
        <end position="65"/>
    </location>
</feature>
<sequence length="145" mass="16854">MSSPTTAVSSCMYSAWMADEERFQVTAPEDDNTTIDQEKNGKSRGYKHVPHKDKPAQVVAKRNARERRRVQAVNSAFARLRKVVPVENARGKRISKVKTLQHAIDYIQALQQLLEQDRNYQIVSHYYSHKLHEDFFDNFNFADEL</sequence>
<dbReference type="PANTHER" id="PTHR23349:SF108">
    <property type="entry name" value="BHLH DOMAIN-CONTAINING PROTEIN"/>
    <property type="match status" value="1"/>
</dbReference>
<dbReference type="InterPro" id="IPR011598">
    <property type="entry name" value="bHLH_dom"/>
</dbReference>
<dbReference type="GO" id="GO:0000977">
    <property type="term" value="F:RNA polymerase II transcription regulatory region sequence-specific DNA binding"/>
    <property type="evidence" value="ECO:0007669"/>
    <property type="project" value="TreeGrafter"/>
</dbReference>
<evidence type="ECO:0000256" key="2">
    <source>
        <dbReference type="SAM" id="MobiDB-lite"/>
    </source>
</evidence>
<gene>
    <name evidence="4" type="ORF">GEV33_012139</name>
</gene>
<dbReference type="PANTHER" id="PTHR23349">
    <property type="entry name" value="BASIC HELIX-LOOP-HELIX TRANSCRIPTION FACTOR, TWIST"/>
    <property type="match status" value="1"/>
</dbReference>
<dbReference type="InterPro" id="IPR036638">
    <property type="entry name" value="HLH_DNA-bd_sf"/>
</dbReference>
<feature type="compositionally biased region" description="Basic residues" evidence="2">
    <location>
        <begin position="42"/>
        <end position="51"/>
    </location>
</feature>
<evidence type="ECO:0000259" key="3">
    <source>
        <dbReference type="PROSITE" id="PS50888"/>
    </source>
</evidence>
<dbReference type="AlphaFoldDB" id="A0A8J6L7I1"/>
<dbReference type="GO" id="GO:0032502">
    <property type="term" value="P:developmental process"/>
    <property type="evidence" value="ECO:0007669"/>
    <property type="project" value="TreeGrafter"/>
</dbReference>
<dbReference type="CDD" id="cd11418">
    <property type="entry name" value="bHLH_TS_ASCL"/>
    <property type="match status" value="1"/>
</dbReference>
<evidence type="ECO:0000313" key="5">
    <source>
        <dbReference type="Proteomes" id="UP000719412"/>
    </source>
</evidence>
<protein>
    <recommendedName>
        <fullName evidence="3">BHLH domain-containing protein</fullName>
    </recommendedName>
</protein>
<comment type="caution">
    <text evidence="4">The sequence shown here is derived from an EMBL/GenBank/DDBJ whole genome shotgun (WGS) entry which is preliminary data.</text>
</comment>
<proteinExistence type="predicted"/>
<feature type="domain" description="BHLH" evidence="3">
    <location>
        <begin position="57"/>
        <end position="110"/>
    </location>
</feature>
<organism evidence="4 5">
    <name type="scientific">Tenebrio molitor</name>
    <name type="common">Yellow mealworm beetle</name>
    <dbReference type="NCBI Taxonomy" id="7067"/>
    <lineage>
        <taxon>Eukaryota</taxon>
        <taxon>Metazoa</taxon>
        <taxon>Ecdysozoa</taxon>
        <taxon>Arthropoda</taxon>
        <taxon>Hexapoda</taxon>
        <taxon>Insecta</taxon>
        <taxon>Pterygota</taxon>
        <taxon>Neoptera</taxon>
        <taxon>Endopterygota</taxon>
        <taxon>Coleoptera</taxon>
        <taxon>Polyphaga</taxon>
        <taxon>Cucujiformia</taxon>
        <taxon>Tenebrionidae</taxon>
        <taxon>Tenebrio</taxon>
    </lineage>
</organism>
<dbReference type="Proteomes" id="UP000719412">
    <property type="component" value="Unassembled WGS sequence"/>
</dbReference>
<dbReference type="InterPro" id="IPR050283">
    <property type="entry name" value="E-box_TF_Regulators"/>
</dbReference>
<reference evidence="4" key="1">
    <citation type="journal article" date="2020" name="J Insects Food Feed">
        <title>The yellow mealworm (Tenebrio molitor) genome: a resource for the emerging insects as food and feed industry.</title>
        <authorList>
            <person name="Eriksson T."/>
            <person name="Andere A."/>
            <person name="Kelstrup H."/>
            <person name="Emery V."/>
            <person name="Picard C."/>
        </authorList>
    </citation>
    <scope>NUCLEOTIDE SEQUENCE</scope>
    <source>
        <strain evidence="4">Stoneville</strain>
        <tissue evidence="4">Whole head</tissue>
    </source>
</reference>
<dbReference type="PROSITE" id="PS50888">
    <property type="entry name" value="BHLH"/>
    <property type="match status" value="1"/>
</dbReference>
<dbReference type="SUPFAM" id="SSF47459">
    <property type="entry name" value="HLH, helix-loop-helix DNA-binding domain"/>
    <property type="match status" value="1"/>
</dbReference>
<name>A0A8J6L7I1_TENMO</name>
<reference evidence="4" key="2">
    <citation type="submission" date="2021-08" db="EMBL/GenBank/DDBJ databases">
        <authorList>
            <person name="Eriksson T."/>
        </authorList>
    </citation>
    <scope>NUCLEOTIDE SEQUENCE</scope>
    <source>
        <strain evidence="4">Stoneville</strain>
        <tissue evidence="4">Whole head</tissue>
    </source>
</reference>